<evidence type="ECO:0000313" key="1">
    <source>
        <dbReference type="EMBL" id="GAA2921230.1"/>
    </source>
</evidence>
<organism evidence="1 2">
    <name type="scientific">Streptomyces thioluteus</name>
    <dbReference type="NCBI Taxonomy" id="66431"/>
    <lineage>
        <taxon>Bacteria</taxon>
        <taxon>Bacillati</taxon>
        <taxon>Actinomycetota</taxon>
        <taxon>Actinomycetes</taxon>
        <taxon>Kitasatosporales</taxon>
        <taxon>Streptomycetaceae</taxon>
        <taxon>Streptomyces</taxon>
    </lineage>
</organism>
<comment type="caution">
    <text evidence="1">The sequence shown here is derived from an EMBL/GenBank/DDBJ whole genome shotgun (WGS) entry which is preliminary data.</text>
</comment>
<gene>
    <name evidence="1" type="ORF">GCM10020221_16790</name>
</gene>
<dbReference type="Proteomes" id="UP001501102">
    <property type="component" value="Unassembled WGS sequence"/>
</dbReference>
<dbReference type="EMBL" id="BAAAXZ010000063">
    <property type="protein sequence ID" value="GAA2921230.1"/>
    <property type="molecule type" value="Genomic_DNA"/>
</dbReference>
<reference evidence="2" key="1">
    <citation type="journal article" date="2019" name="Int. J. Syst. Evol. Microbiol.">
        <title>The Global Catalogue of Microorganisms (GCM) 10K type strain sequencing project: providing services to taxonomists for standard genome sequencing and annotation.</title>
        <authorList>
            <consortium name="The Broad Institute Genomics Platform"/>
            <consortium name="The Broad Institute Genome Sequencing Center for Infectious Disease"/>
            <person name="Wu L."/>
            <person name="Ma J."/>
        </authorList>
    </citation>
    <scope>NUCLEOTIDE SEQUENCE [LARGE SCALE GENOMIC DNA]</scope>
    <source>
        <strain evidence="2">JCM 4087</strain>
    </source>
</reference>
<protein>
    <submittedName>
        <fullName evidence="1">Uncharacterized protein</fullName>
    </submittedName>
</protein>
<evidence type="ECO:0000313" key="2">
    <source>
        <dbReference type="Proteomes" id="UP001501102"/>
    </source>
</evidence>
<sequence length="90" mass="10033">MVGREVSPADHQHKEVRQALKQLVDKGWVLRKEGHWGRLYCPCDGGCTSISVPGTPRDPHQAARRIERRAAWCPLPEDDPRRISGGGVVV</sequence>
<dbReference type="RefSeq" id="WP_344961966.1">
    <property type="nucleotide sequence ID" value="NZ_BAAAXZ010000063.1"/>
</dbReference>
<accession>A0ABP6J786</accession>
<keyword evidence="2" id="KW-1185">Reference proteome</keyword>
<name>A0ABP6J786_STRTU</name>
<proteinExistence type="predicted"/>